<dbReference type="RefSeq" id="WP_045364687.1">
    <property type="nucleotide sequence ID" value="NZ_AP018150.1"/>
</dbReference>
<dbReference type="KEGG" id="mcys:MCB1EB_1937"/>
<dbReference type="Gene3D" id="3.90.1200.10">
    <property type="match status" value="1"/>
</dbReference>
<dbReference type="PANTHER" id="PTHR33540">
    <property type="entry name" value="TRNA THREONYLCARBAMOYLADENOSINE BIOSYNTHESIS PROTEIN TSAE"/>
    <property type="match status" value="1"/>
</dbReference>
<sequence>MTHPSLVDTRLTLLSDWLATLPKHYQLDLTSLESASADAGARRYFRLASAGSYGPTLLAVDAPPPQKCVEFATIALILAQTGIHAPQVYESDFTHGFMLITDLGRATYLKVILSASDPLEAYPLFDAALNALIRWQCATRAEVLPIYDEAFVRRELELFPTWYLERHLGITVDQTLRTTLDSIFTILVENALTQPKVFMHRDYMPRNLMASPPNPGVIDFQDAVLGPITYDVVSLFRDAFISWDESFELDCIAQYWERAKKAGLPVRTDFAQFYRELEWMGLQRHLKILGLFARLYYLDGKANYLADTPRFIIYVRNVAQRYRELAPLLQILDKIEGAKVNR</sequence>
<feature type="domain" description="Aminoglycoside phosphotransferase" evidence="1">
    <location>
        <begin position="34"/>
        <end position="257"/>
    </location>
</feature>
<evidence type="ECO:0000313" key="2">
    <source>
        <dbReference type="EMBL" id="BBE10098.1"/>
    </source>
</evidence>
<dbReference type="PANTHER" id="PTHR33540:SF1">
    <property type="entry name" value="N-ACETYLMURAMATE_N-ACETYLGLUCOSAMINE KINASE"/>
    <property type="match status" value="1"/>
</dbReference>
<dbReference type="SUPFAM" id="SSF56112">
    <property type="entry name" value="Protein kinase-like (PK-like)"/>
    <property type="match status" value="1"/>
</dbReference>
<dbReference type="EMBL" id="AP018150">
    <property type="protein sequence ID" value="BBE10098.1"/>
    <property type="molecule type" value="Genomic_DNA"/>
</dbReference>
<accession>A0A2Z6EXK3</accession>
<dbReference type="Proteomes" id="UP000282597">
    <property type="component" value="Chromosome"/>
</dbReference>
<dbReference type="InterPro" id="IPR011009">
    <property type="entry name" value="Kinase-like_dom_sf"/>
</dbReference>
<dbReference type="InterPro" id="IPR002575">
    <property type="entry name" value="Aminoglycoside_PTrfase"/>
</dbReference>
<evidence type="ECO:0000313" key="3">
    <source>
        <dbReference type="Proteomes" id="UP000282597"/>
    </source>
</evidence>
<reference evidence="2 3" key="1">
    <citation type="journal article" date="2018" name="Microbes Environ.">
        <title>Comparative Genomic Insights into Endofungal Lifestyles of Two Bacterial Endosymbionts, Mycoavidus cysteinexigens and Burkholderia rhizoxinica.</title>
        <authorList>
            <person name="Sharmin D."/>
            <person name="Guo Y."/>
            <person name="Nishizawa T."/>
            <person name="Ohshima S."/>
            <person name="Sato Y."/>
            <person name="Takashima Y."/>
            <person name="Narisawa K."/>
            <person name="Ohta H."/>
        </authorList>
    </citation>
    <scope>NUCLEOTIDE SEQUENCE [LARGE SCALE GENOMIC DNA]</scope>
    <source>
        <strain evidence="2 3">B1-EB</strain>
    </source>
</reference>
<dbReference type="Pfam" id="PF01636">
    <property type="entry name" value="APH"/>
    <property type="match status" value="1"/>
</dbReference>
<gene>
    <name evidence="2" type="ORF">MCB1EB_1937</name>
</gene>
<keyword evidence="2" id="KW-0808">Transferase</keyword>
<evidence type="ECO:0000259" key="1">
    <source>
        <dbReference type="Pfam" id="PF01636"/>
    </source>
</evidence>
<organism evidence="2 3">
    <name type="scientific">Mycoavidus cysteinexigens</name>
    <dbReference type="NCBI Taxonomy" id="1553431"/>
    <lineage>
        <taxon>Bacteria</taxon>
        <taxon>Pseudomonadati</taxon>
        <taxon>Pseudomonadota</taxon>
        <taxon>Betaproteobacteria</taxon>
        <taxon>Burkholderiales</taxon>
        <taxon>Burkholderiaceae</taxon>
        <taxon>Mycoavidus</taxon>
    </lineage>
</organism>
<dbReference type="GO" id="GO:0016740">
    <property type="term" value="F:transferase activity"/>
    <property type="evidence" value="ECO:0007669"/>
    <property type="project" value="UniProtKB-KW"/>
</dbReference>
<proteinExistence type="predicted"/>
<dbReference type="AlphaFoldDB" id="A0A2Z6EXK3"/>
<keyword evidence="3" id="KW-1185">Reference proteome</keyword>
<dbReference type="Gene3D" id="3.30.200.20">
    <property type="entry name" value="Phosphorylase Kinase, domain 1"/>
    <property type="match status" value="1"/>
</dbReference>
<protein>
    <submittedName>
        <fullName evidence="2">Aminoglycoside phosphotransferase</fullName>
    </submittedName>
</protein>
<name>A0A2Z6EXK3_9BURK</name>